<evidence type="ECO:0000313" key="3">
    <source>
        <dbReference type="Proteomes" id="UP001642484"/>
    </source>
</evidence>
<proteinExistence type="predicted"/>
<feature type="region of interest" description="Disordered" evidence="1">
    <location>
        <begin position="32"/>
        <end position="52"/>
    </location>
</feature>
<feature type="non-terminal residue" evidence="2">
    <location>
        <position position="1"/>
    </location>
</feature>
<evidence type="ECO:0000256" key="1">
    <source>
        <dbReference type="SAM" id="MobiDB-lite"/>
    </source>
</evidence>
<dbReference type="EMBL" id="CAXAMN010004935">
    <property type="protein sequence ID" value="CAK9011625.1"/>
    <property type="molecule type" value="Genomic_DNA"/>
</dbReference>
<feature type="compositionally biased region" description="Basic and acidic residues" evidence="1">
    <location>
        <begin position="32"/>
        <end position="45"/>
    </location>
</feature>
<sequence>DVPLNWQSKGTDELIILLPAIQAHVEFLEPPEEPKQELTHPEQERLLGTSSSGCSCEGCAERVLRTWFA</sequence>
<keyword evidence="3" id="KW-1185">Reference proteome</keyword>
<name>A0ABP0JB47_9DINO</name>
<comment type="caution">
    <text evidence="2">The sequence shown here is derived from an EMBL/GenBank/DDBJ whole genome shotgun (WGS) entry which is preliminary data.</text>
</comment>
<accession>A0ABP0JB47</accession>
<protein>
    <submittedName>
        <fullName evidence="2">Uncharacterized protein</fullName>
    </submittedName>
</protein>
<evidence type="ECO:0000313" key="2">
    <source>
        <dbReference type="EMBL" id="CAK9011625.1"/>
    </source>
</evidence>
<reference evidence="2 3" key="1">
    <citation type="submission" date="2024-02" db="EMBL/GenBank/DDBJ databases">
        <authorList>
            <person name="Chen Y."/>
            <person name="Shah S."/>
            <person name="Dougan E. K."/>
            <person name="Thang M."/>
            <person name="Chan C."/>
        </authorList>
    </citation>
    <scope>NUCLEOTIDE SEQUENCE [LARGE SCALE GENOMIC DNA]</scope>
</reference>
<dbReference type="Proteomes" id="UP001642484">
    <property type="component" value="Unassembled WGS sequence"/>
</dbReference>
<organism evidence="2 3">
    <name type="scientific">Durusdinium trenchii</name>
    <dbReference type="NCBI Taxonomy" id="1381693"/>
    <lineage>
        <taxon>Eukaryota</taxon>
        <taxon>Sar</taxon>
        <taxon>Alveolata</taxon>
        <taxon>Dinophyceae</taxon>
        <taxon>Suessiales</taxon>
        <taxon>Symbiodiniaceae</taxon>
        <taxon>Durusdinium</taxon>
    </lineage>
</organism>
<gene>
    <name evidence="2" type="ORF">CCMP2556_LOCUS10539</name>
</gene>